<evidence type="ECO:0000313" key="3">
    <source>
        <dbReference type="Proteomes" id="UP000238034"/>
    </source>
</evidence>
<comment type="caution">
    <text evidence="2">The sequence shown here is derived from an EMBL/GenBank/DDBJ whole genome shotgun (WGS) entry which is preliminary data.</text>
</comment>
<organism evidence="2 3">
    <name type="scientific">Arcticibacter pallidicorallinus</name>
    <dbReference type="NCBI Taxonomy" id="1259464"/>
    <lineage>
        <taxon>Bacteria</taxon>
        <taxon>Pseudomonadati</taxon>
        <taxon>Bacteroidota</taxon>
        <taxon>Sphingobacteriia</taxon>
        <taxon>Sphingobacteriales</taxon>
        <taxon>Sphingobacteriaceae</taxon>
        <taxon>Arcticibacter</taxon>
    </lineage>
</organism>
<accession>A0A2T0UBP8</accession>
<name>A0A2T0UBP8_9SPHI</name>
<dbReference type="InterPro" id="IPR043729">
    <property type="entry name" value="DUF5672"/>
</dbReference>
<feature type="domain" description="DUF5672" evidence="1">
    <location>
        <begin position="67"/>
        <end position="257"/>
    </location>
</feature>
<reference evidence="2 3" key="1">
    <citation type="submission" date="2018-03" db="EMBL/GenBank/DDBJ databases">
        <title>Genomic Encyclopedia of Type Strains, Phase III (KMG-III): the genomes of soil and plant-associated and newly described type strains.</title>
        <authorList>
            <person name="Whitman W."/>
        </authorList>
    </citation>
    <scope>NUCLEOTIDE SEQUENCE [LARGE SCALE GENOMIC DNA]</scope>
    <source>
        <strain evidence="2 3">CGMCC 1.9313</strain>
    </source>
</reference>
<sequence length="285" mass="33582">MDKNGKNYKVAVIVPVYREFSELTANEVNALGQIARVLYAREIFFIYPPTIDPAEYIRYMEPLTARAVKIPARFFGSLQRSNRMLVSHSFYRHFAAFDYMLLHHTDAYVFSDQLDYWCSQGLDYIGAPWFEGKKDPVMPLKFVGVGNGGFSLRRISSFLKVTANRGFILKYFLSTRAYTFLHGHHYKWVRKYFGIDHLVAYLRTNIGYEDEFWGLVVPRFFRWFKVAKPEEALKFSFEVMPEVLLKLNNNELPFGCHAWEKYDPVFWEPFITHHVVHEQQVSPKI</sequence>
<dbReference type="RefSeq" id="WP_106290635.1">
    <property type="nucleotide sequence ID" value="NZ_PVTH01000001.1"/>
</dbReference>
<dbReference type="Proteomes" id="UP000238034">
    <property type="component" value="Unassembled WGS sequence"/>
</dbReference>
<proteinExistence type="predicted"/>
<dbReference type="EMBL" id="PVTH01000001">
    <property type="protein sequence ID" value="PRY55314.1"/>
    <property type="molecule type" value="Genomic_DNA"/>
</dbReference>
<evidence type="ECO:0000259" key="1">
    <source>
        <dbReference type="Pfam" id="PF18922"/>
    </source>
</evidence>
<dbReference type="AlphaFoldDB" id="A0A2T0UBP8"/>
<dbReference type="Pfam" id="PF18922">
    <property type="entry name" value="DUF5672"/>
    <property type="match status" value="1"/>
</dbReference>
<gene>
    <name evidence="2" type="ORF">B0I27_101283</name>
</gene>
<evidence type="ECO:0000313" key="2">
    <source>
        <dbReference type="EMBL" id="PRY55314.1"/>
    </source>
</evidence>
<keyword evidence="3" id="KW-1185">Reference proteome</keyword>
<dbReference type="OrthoDB" id="7391526at2"/>
<protein>
    <recommendedName>
        <fullName evidence="1">DUF5672 domain-containing protein</fullName>
    </recommendedName>
</protein>